<accession>A0ABR2ZXR3</accession>
<keyword evidence="2" id="KW-1185">Reference proteome</keyword>
<evidence type="ECO:0000313" key="1">
    <source>
        <dbReference type="EMBL" id="KAL0066386.1"/>
    </source>
</evidence>
<comment type="caution">
    <text evidence="1">The sequence shown here is derived from an EMBL/GenBank/DDBJ whole genome shotgun (WGS) entry which is preliminary data.</text>
</comment>
<evidence type="ECO:0000313" key="2">
    <source>
        <dbReference type="Proteomes" id="UP001437256"/>
    </source>
</evidence>
<name>A0ABR2ZXR3_9AGAR</name>
<organism evidence="1 2">
    <name type="scientific">Marasmius tenuissimus</name>
    <dbReference type="NCBI Taxonomy" id="585030"/>
    <lineage>
        <taxon>Eukaryota</taxon>
        <taxon>Fungi</taxon>
        <taxon>Dikarya</taxon>
        <taxon>Basidiomycota</taxon>
        <taxon>Agaricomycotina</taxon>
        <taxon>Agaricomycetes</taxon>
        <taxon>Agaricomycetidae</taxon>
        <taxon>Agaricales</taxon>
        <taxon>Marasmiineae</taxon>
        <taxon>Marasmiaceae</taxon>
        <taxon>Marasmius</taxon>
    </lineage>
</organism>
<dbReference type="InterPro" id="IPR032675">
    <property type="entry name" value="LRR_dom_sf"/>
</dbReference>
<dbReference type="Proteomes" id="UP001437256">
    <property type="component" value="Unassembled WGS sequence"/>
</dbReference>
<gene>
    <name evidence="1" type="ORF">AAF712_006645</name>
</gene>
<proteinExistence type="predicted"/>
<evidence type="ECO:0008006" key="3">
    <source>
        <dbReference type="Google" id="ProtNLM"/>
    </source>
</evidence>
<reference evidence="1 2" key="1">
    <citation type="submission" date="2024-05" db="EMBL/GenBank/DDBJ databases">
        <title>A draft genome resource for the thread blight pathogen Marasmius tenuissimus strain MS-2.</title>
        <authorList>
            <person name="Yulfo-Soto G.E."/>
            <person name="Baruah I.K."/>
            <person name="Amoako-Attah I."/>
            <person name="Bukari Y."/>
            <person name="Meinhardt L.W."/>
            <person name="Bailey B.A."/>
            <person name="Cohen S.P."/>
        </authorList>
    </citation>
    <scope>NUCLEOTIDE SEQUENCE [LARGE SCALE GENOMIC DNA]</scope>
    <source>
        <strain evidence="1 2">MS-2</strain>
    </source>
</reference>
<sequence>MAMNVPLELLSHICSLACTDDGTTVKSLRLTSRYIEQVCSPMQYQSLSITRHEDLSHLVMKLHHVPDYLRRIYHLHISLPFSEPSSRLQQNVNDVISLLILASPTLETLSFSTPSDTISPVVIARVFRIPFPRLTELAVHGNYPFPNPESTKMPLLEWLHLSGNRNPYGLLPTLKDSFPNITHLRISGLSMASSFARQLESYMKAHHESAVHSSLDLEEEDWLSLRAPVTLPPIHSPLPLRLQRIFITARIGADKRLSSVKKDAAMIDTLLACIDSHMKWRGDLGRKDGLHLALDMPDEVEPASSSPSSLYTSLYEDWANRLMGGLGCWAN</sequence>
<dbReference type="SUPFAM" id="SSF52047">
    <property type="entry name" value="RNI-like"/>
    <property type="match status" value="1"/>
</dbReference>
<dbReference type="Gene3D" id="3.80.10.10">
    <property type="entry name" value="Ribonuclease Inhibitor"/>
    <property type="match status" value="1"/>
</dbReference>
<protein>
    <recommendedName>
        <fullName evidence="3">F-box domain-containing protein</fullName>
    </recommendedName>
</protein>
<dbReference type="EMBL" id="JBBXMP010000036">
    <property type="protein sequence ID" value="KAL0066386.1"/>
    <property type="molecule type" value="Genomic_DNA"/>
</dbReference>